<dbReference type="SUPFAM" id="SSF52343">
    <property type="entry name" value="Ferredoxin reductase-like, C-terminal NADP-linked domain"/>
    <property type="match status" value="1"/>
</dbReference>
<gene>
    <name evidence="12" type="primary">paaK</name>
    <name evidence="12" type="ORF">GCM10009544_09840</name>
</gene>
<dbReference type="CDD" id="cd06214">
    <property type="entry name" value="PA_degradation_oxidoreductase_like"/>
    <property type="match status" value="1"/>
</dbReference>
<evidence type="ECO:0000256" key="3">
    <source>
        <dbReference type="ARBA" id="ARBA00022714"/>
    </source>
</evidence>
<dbReference type="InterPro" id="IPR006058">
    <property type="entry name" value="2Fe2S_fd_BS"/>
</dbReference>
<accession>A0ABN0ZK14</accession>
<feature type="domain" description="2Fe-2S ferredoxin-type" evidence="10">
    <location>
        <begin position="285"/>
        <end position="375"/>
    </location>
</feature>
<dbReference type="PROSITE" id="PS00197">
    <property type="entry name" value="2FE2S_FER_1"/>
    <property type="match status" value="1"/>
</dbReference>
<dbReference type="InterPro" id="IPR036010">
    <property type="entry name" value="2Fe-2S_ferredoxin-like_sf"/>
</dbReference>
<dbReference type="SUPFAM" id="SSF63380">
    <property type="entry name" value="Riboflavin synthase domain-like"/>
    <property type="match status" value="1"/>
</dbReference>
<evidence type="ECO:0000313" key="12">
    <source>
        <dbReference type="EMBL" id="GAA0449049.1"/>
    </source>
</evidence>
<protein>
    <submittedName>
        <fullName evidence="12">Phenylacetate-CoA oxygenase/reductase subunit PaaK</fullName>
    </submittedName>
</protein>
<keyword evidence="13" id="KW-1185">Reference proteome</keyword>
<dbReference type="Pfam" id="PF00111">
    <property type="entry name" value="Fer2"/>
    <property type="match status" value="1"/>
</dbReference>
<dbReference type="PRINTS" id="PR00410">
    <property type="entry name" value="PHEHYDRXLASE"/>
</dbReference>
<dbReference type="Proteomes" id="UP001499895">
    <property type="component" value="Unassembled WGS sequence"/>
</dbReference>
<proteinExistence type="predicted"/>
<evidence type="ECO:0000259" key="11">
    <source>
        <dbReference type="PROSITE" id="PS51384"/>
    </source>
</evidence>
<evidence type="ECO:0000259" key="10">
    <source>
        <dbReference type="PROSITE" id="PS51085"/>
    </source>
</evidence>
<keyword evidence="2" id="KW-0285">Flavoprotein</keyword>
<evidence type="ECO:0000256" key="8">
    <source>
        <dbReference type="ARBA" id="ARBA00023014"/>
    </source>
</evidence>
<feature type="domain" description="FAD-binding FR-type" evidence="11">
    <location>
        <begin position="23"/>
        <end position="128"/>
    </location>
</feature>
<evidence type="ECO:0000256" key="4">
    <source>
        <dbReference type="ARBA" id="ARBA00022723"/>
    </source>
</evidence>
<reference evidence="12 13" key="1">
    <citation type="journal article" date="2019" name="Int. J. Syst. Evol. Microbiol.">
        <title>The Global Catalogue of Microorganisms (GCM) 10K type strain sequencing project: providing services to taxonomists for standard genome sequencing and annotation.</title>
        <authorList>
            <consortium name="The Broad Institute Genomics Platform"/>
            <consortium name="The Broad Institute Genome Sequencing Center for Infectious Disease"/>
            <person name="Wu L."/>
            <person name="Ma J."/>
        </authorList>
    </citation>
    <scope>NUCLEOTIDE SEQUENCE [LARGE SCALE GENOMIC DNA]</scope>
    <source>
        <strain evidence="12 13">JCM 10649</strain>
    </source>
</reference>
<dbReference type="PROSITE" id="PS51384">
    <property type="entry name" value="FAD_FR"/>
    <property type="match status" value="1"/>
</dbReference>
<comment type="cofactor">
    <cofactor evidence="1">
        <name>FAD</name>
        <dbReference type="ChEBI" id="CHEBI:57692"/>
    </cofactor>
</comment>
<name>A0ABN0ZK14_9ACTN</name>
<dbReference type="Gene3D" id="3.10.20.30">
    <property type="match status" value="1"/>
</dbReference>
<dbReference type="CDD" id="cd00207">
    <property type="entry name" value="fer2"/>
    <property type="match status" value="1"/>
</dbReference>
<dbReference type="InterPro" id="IPR001433">
    <property type="entry name" value="OxRdtase_FAD/NAD-bd"/>
</dbReference>
<comment type="caution">
    <text evidence="12">The sequence shown here is derived from an EMBL/GenBank/DDBJ whole genome shotgun (WGS) entry which is preliminary data.</text>
</comment>
<dbReference type="SUPFAM" id="SSF54292">
    <property type="entry name" value="2Fe-2S ferredoxin-like"/>
    <property type="match status" value="1"/>
</dbReference>
<dbReference type="InterPro" id="IPR039261">
    <property type="entry name" value="FNR_nucleotide-bd"/>
</dbReference>
<sequence length="375" mass="39785">MNAMNTLTTAAGDPAPAGPPRALGWHRLPVTGVERLTDEAVAITLDIPGQLAETFAHRAGQHVTVRHAPAGTELRRSYSVCLPPADRSGLRLVVKRLGSGGFAEYATTALAAGDVLELSPPTGDFRLADHPGAHHVLVAGGSGITPLLSMAAAALRDDPECRVSMIYANQSSRSALLADELADLKDAYVGRFSVLYVLSQETREAELLSGRIDGARLPKLLALLGAEPGDDGGHFYLCGPWGLVEAVREGLARWGADPARVRFELFSAEDGSREFAAPERSGRTGRITARLGGRTTVTTMEPGDKVVLDAVLRARPETPYSCRDGLCGTCRAKVVSGGVRMDRQYALDASQVADGYTLACRARPETDEVGLDFDA</sequence>
<dbReference type="InterPro" id="IPR001041">
    <property type="entry name" value="2Fe-2S_ferredoxin-type"/>
</dbReference>
<evidence type="ECO:0000256" key="6">
    <source>
        <dbReference type="ARBA" id="ARBA00023002"/>
    </source>
</evidence>
<dbReference type="Pfam" id="PF00175">
    <property type="entry name" value="NAD_binding_1"/>
    <property type="match status" value="1"/>
</dbReference>
<keyword evidence="4" id="KW-0479">Metal-binding</keyword>
<evidence type="ECO:0000256" key="1">
    <source>
        <dbReference type="ARBA" id="ARBA00001974"/>
    </source>
</evidence>
<dbReference type="InterPro" id="IPR012675">
    <property type="entry name" value="Beta-grasp_dom_sf"/>
</dbReference>
<evidence type="ECO:0000256" key="7">
    <source>
        <dbReference type="ARBA" id="ARBA00023004"/>
    </source>
</evidence>
<dbReference type="InterPro" id="IPR050415">
    <property type="entry name" value="MRET"/>
</dbReference>
<dbReference type="Pfam" id="PF00970">
    <property type="entry name" value="FAD_binding_6"/>
    <property type="match status" value="1"/>
</dbReference>
<dbReference type="PANTHER" id="PTHR47354:SF8">
    <property type="entry name" value="1,2-PHENYLACETYL-COA EPOXIDASE, SUBUNIT E"/>
    <property type="match status" value="1"/>
</dbReference>
<evidence type="ECO:0000256" key="5">
    <source>
        <dbReference type="ARBA" id="ARBA00022827"/>
    </source>
</evidence>
<evidence type="ECO:0000313" key="13">
    <source>
        <dbReference type="Proteomes" id="UP001499895"/>
    </source>
</evidence>
<dbReference type="PANTHER" id="PTHR47354">
    <property type="entry name" value="NADH OXIDOREDUCTASE HCR"/>
    <property type="match status" value="1"/>
</dbReference>
<keyword evidence="7" id="KW-0408">Iron</keyword>
<dbReference type="InterPro" id="IPR008333">
    <property type="entry name" value="Cbr1-like_FAD-bd_dom"/>
</dbReference>
<dbReference type="Gene3D" id="3.40.50.80">
    <property type="entry name" value="Nucleotide-binding domain of ferredoxin-NADP reductase (FNR) module"/>
    <property type="match status" value="1"/>
</dbReference>
<dbReference type="EMBL" id="BAAAHB010000005">
    <property type="protein sequence ID" value="GAA0449049.1"/>
    <property type="molecule type" value="Genomic_DNA"/>
</dbReference>
<dbReference type="PROSITE" id="PS51085">
    <property type="entry name" value="2FE2S_FER_2"/>
    <property type="match status" value="1"/>
</dbReference>
<dbReference type="InterPro" id="IPR017927">
    <property type="entry name" value="FAD-bd_FR_type"/>
</dbReference>
<evidence type="ECO:0000256" key="2">
    <source>
        <dbReference type="ARBA" id="ARBA00022630"/>
    </source>
</evidence>
<keyword evidence="6" id="KW-0560">Oxidoreductase</keyword>
<dbReference type="RefSeq" id="WP_344086084.1">
    <property type="nucleotide sequence ID" value="NZ_BAAAHB010000005.1"/>
</dbReference>
<organism evidence="12 13">
    <name type="scientific">Streptomyces stramineus</name>
    <dbReference type="NCBI Taxonomy" id="173861"/>
    <lineage>
        <taxon>Bacteria</taxon>
        <taxon>Bacillati</taxon>
        <taxon>Actinomycetota</taxon>
        <taxon>Actinomycetes</taxon>
        <taxon>Kitasatosporales</taxon>
        <taxon>Streptomycetaceae</taxon>
        <taxon>Streptomyces</taxon>
    </lineage>
</organism>
<keyword evidence="3" id="KW-0001">2Fe-2S</keyword>
<keyword evidence="8" id="KW-0411">Iron-sulfur</keyword>
<feature type="region of interest" description="Disordered" evidence="9">
    <location>
        <begin position="1"/>
        <end position="20"/>
    </location>
</feature>
<dbReference type="Gene3D" id="2.40.30.10">
    <property type="entry name" value="Translation factors"/>
    <property type="match status" value="1"/>
</dbReference>
<evidence type="ECO:0000256" key="9">
    <source>
        <dbReference type="SAM" id="MobiDB-lite"/>
    </source>
</evidence>
<keyword evidence="5" id="KW-0274">FAD</keyword>
<dbReference type="InterPro" id="IPR017938">
    <property type="entry name" value="Riboflavin_synthase-like_b-brl"/>
</dbReference>